<gene>
    <name evidence="2" type="ORF">CTE05_00120</name>
</gene>
<accession>A0A511JES2</accession>
<dbReference type="Gene3D" id="3.40.50.1820">
    <property type="entry name" value="alpha/beta hydrolase"/>
    <property type="match status" value="1"/>
</dbReference>
<organism evidence="2 3">
    <name type="scientific">Cellulomonas terrae</name>
    <dbReference type="NCBI Taxonomy" id="311234"/>
    <lineage>
        <taxon>Bacteria</taxon>
        <taxon>Bacillati</taxon>
        <taxon>Actinomycetota</taxon>
        <taxon>Actinomycetes</taxon>
        <taxon>Micrococcales</taxon>
        <taxon>Cellulomonadaceae</taxon>
        <taxon>Cellulomonas</taxon>
    </lineage>
</organism>
<dbReference type="PRINTS" id="PR00111">
    <property type="entry name" value="ABHYDROLASE"/>
</dbReference>
<dbReference type="PANTHER" id="PTHR43798">
    <property type="entry name" value="MONOACYLGLYCEROL LIPASE"/>
    <property type="match status" value="1"/>
</dbReference>
<comment type="caution">
    <text evidence="2">The sequence shown here is derived from an EMBL/GenBank/DDBJ whole genome shotgun (WGS) entry which is preliminary data.</text>
</comment>
<dbReference type="InterPro" id="IPR050266">
    <property type="entry name" value="AB_hydrolase_sf"/>
</dbReference>
<dbReference type="RefSeq" id="WP_186814682.1">
    <property type="nucleotide sequence ID" value="NZ_BJWH01000001.1"/>
</dbReference>
<dbReference type="GO" id="GO:0016787">
    <property type="term" value="F:hydrolase activity"/>
    <property type="evidence" value="ECO:0007669"/>
    <property type="project" value="UniProtKB-KW"/>
</dbReference>
<dbReference type="EMBL" id="BJWH01000001">
    <property type="protein sequence ID" value="GEL96465.1"/>
    <property type="molecule type" value="Genomic_DNA"/>
</dbReference>
<reference evidence="2 3" key="1">
    <citation type="submission" date="2019-07" db="EMBL/GenBank/DDBJ databases">
        <title>Whole genome shotgun sequence of Cellulomonas terrae NBRC 100819.</title>
        <authorList>
            <person name="Hosoyama A."/>
            <person name="Uohara A."/>
            <person name="Ohji S."/>
            <person name="Ichikawa N."/>
        </authorList>
    </citation>
    <scope>NUCLEOTIDE SEQUENCE [LARGE SCALE GENOMIC DNA]</scope>
    <source>
        <strain evidence="2 3">NBRC 100819</strain>
    </source>
</reference>
<feature type="domain" description="AB hydrolase-1" evidence="1">
    <location>
        <begin position="13"/>
        <end position="222"/>
    </location>
</feature>
<proteinExistence type="predicted"/>
<protein>
    <submittedName>
        <fullName evidence="2">Alpha/beta hydrolase</fullName>
    </submittedName>
</protein>
<sequence length="237" mass="25130">MQTAPGPPDGPVFVLVHGIGMSHRYLARLSGELAPSGTVHSIDLPGFGGTATPSERMSIADAGRALAGTLDALGISDVVLVGHSMGAQFATELAAQRPDLVAHLVLVGPATDPRRARYVVQAVDLTRDALKEPLSGNAITFTDYLRCGPRWYLAELAPMLAFRTDQRLRDVVAPTLVIRGGDDPIARHDWCAELADIGVDGSLVTIPGHRHLVQHTAAAQTSDAVLAFARRDVVLEP</sequence>
<name>A0A511JES2_9CELL</name>
<keyword evidence="2" id="KW-0378">Hydrolase</keyword>
<evidence type="ECO:0000313" key="3">
    <source>
        <dbReference type="Proteomes" id="UP000321049"/>
    </source>
</evidence>
<dbReference type="Pfam" id="PF12697">
    <property type="entry name" value="Abhydrolase_6"/>
    <property type="match status" value="1"/>
</dbReference>
<dbReference type="InterPro" id="IPR029058">
    <property type="entry name" value="AB_hydrolase_fold"/>
</dbReference>
<dbReference type="Proteomes" id="UP000321049">
    <property type="component" value="Unassembled WGS sequence"/>
</dbReference>
<dbReference type="GO" id="GO:0016020">
    <property type="term" value="C:membrane"/>
    <property type="evidence" value="ECO:0007669"/>
    <property type="project" value="TreeGrafter"/>
</dbReference>
<evidence type="ECO:0000259" key="1">
    <source>
        <dbReference type="Pfam" id="PF12697"/>
    </source>
</evidence>
<keyword evidence="3" id="KW-1185">Reference proteome</keyword>
<dbReference type="InterPro" id="IPR000073">
    <property type="entry name" value="AB_hydrolase_1"/>
</dbReference>
<evidence type="ECO:0000313" key="2">
    <source>
        <dbReference type="EMBL" id="GEL96465.1"/>
    </source>
</evidence>
<dbReference type="AlphaFoldDB" id="A0A511JES2"/>
<dbReference type="PANTHER" id="PTHR43798:SF33">
    <property type="entry name" value="HYDROLASE, PUTATIVE (AFU_ORTHOLOGUE AFUA_2G14860)-RELATED"/>
    <property type="match status" value="1"/>
</dbReference>
<dbReference type="SUPFAM" id="SSF53474">
    <property type="entry name" value="alpha/beta-Hydrolases"/>
    <property type="match status" value="1"/>
</dbReference>